<dbReference type="SUPFAM" id="SSF47473">
    <property type="entry name" value="EF-hand"/>
    <property type="match status" value="1"/>
</dbReference>
<dbReference type="InterPro" id="IPR002048">
    <property type="entry name" value="EF_hand_dom"/>
</dbReference>
<keyword evidence="4" id="KW-0460">Magnesium</keyword>
<dbReference type="Pfam" id="PF13499">
    <property type="entry name" value="EF-hand_7"/>
    <property type="match status" value="1"/>
</dbReference>
<evidence type="ECO:0000313" key="6">
    <source>
        <dbReference type="EMBL" id="EDO36724.1"/>
    </source>
</evidence>
<evidence type="ECO:0000256" key="2">
    <source>
        <dbReference type="ARBA" id="ARBA00022737"/>
    </source>
</evidence>
<feature type="domain" description="EF-hand" evidence="5">
    <location>
        <begin position="145"/>
        <end position="180"/>
    </location>
</feature>
<accession>A7SHW4</accession>
<feature type="domain" description="EF-hand" evidence="5">
    <location>
        <begin position="74"/>
        <end position="102"/>
    </location>
</feature>
<dbReference type="OrthoDB" id="114727at2759"/>
<dbReference type="HOGENOM" id="CLU_061288_6_0_1"/>
<evidence type="ECO:0000256" key="3">
    <source>
        <dbReference type="ARBA" id="ARBA00022837"/>
    </source>
</evidence>
<keyword evidence="2" id="KW-0677">Repeat</keyword>
<name>A7SHW4_NEMVE</name>
<organism evidence="6 7">
    <name type="scientific">Nematostella vectensis</name>
    <name type="common">Starlet sea anemone</name>
    <dbReference type="NCBI Taxonomy" id="45351"/>
    <lineage>
        <taxon>Eukaryota</taxon>
        <taxon>Metazoa</taxon>
        <taxon>Cnidaria</taxon>
        <taxon>Anthozoa</taxon>
        <taxon>Hexacorallia</taxon>
        <taxon>Actiniaria</taxon>
        <taxon>Edwardsiidae</taxon>
        <taxon>Nematostella</taxon>
    </lineage>
</organism>
<dbReference type="Gene3D" id="1.10.238.10">
    <property type="entry name" value="EF-hand"/>
    <property type="match status" value="2"/>
</dbReference>
<dbReference type="AlphaFoldDB" id="A7SHW4"/>
<dbReference type="PROSITE" id="PS00018">
    <property type="entry name" value="EF_HAND_1"/>
    <property type="match status" value="2"/>
</dbReference>
<dbReference type="InterPro" id="IPR011992">
    <property type="entry name" value="EF-hand-dom_pair"/>
</dbReference>
<evidence type="ECO:0000256" key="4">
    <source>
        <dbReference type="ARBA" id="ARBA00022842"/>
    </source>
</evidence>
<dbReference type="PhylomeDB" id="A7SHW4"/>
<evidence type="ECO:0000259" key="5">
    <source>
        <dbReference type="PROSITE" id="PS50222"/>
    </source>
</evidence>
<proteinExistence type="predicted"/>
<reference evidence="6 7" key="1">
    <citation type="journal article" date="2007" name="Science">
        <title>Sea anemone genome reveals ancestral eumetazoan gene repertoire and genomic organization.</title>
        <authorList>
            <person name="Putnam N.H."/>
            <person name="Srivastava M."/>
            <person name="Hellsten U."/>
            <person name="Dirks B."/>
            <person name="Chapman J."/>
            <person name="Salamov A."/>
            <person name="Terry A."/>
            <person name="Shapiro H."/>
            <person name="Lindquist E."/>
            <person name="Kapitonov V.V."/>
            <person name="Jurka J."/>
            <person name="Genikhovich G."/>
            <person name="Grigoriev I.V."/>
            <person name="Lucas S.M."/>
            <person name="Steele R.E."/>
            <person name="Finnerty J.R."/>
            <person name="Technau U."/>
            <person name="Martindale M.Q."/>
            <person name="Rokhsar D.S."/>
        </authorList>
    </citation>
    <scope>NUCLEOTIDE SEQUENCE [LARGE SCALE GENOMIC DNA]</scope>
    <source>
        <strain evidence="7">CH2 X CH6</strain>
    </source>
</reference>
<dbReference type="PROSITE" id="PS50222">
    <property type="entry name" value="EF_HAND_2"/>
    <property type="match status" value="3"/>
</dbReference>
<keyword evidence="3" id="KW-0106">Calcium</keyword>
<protein>
    <recommendedName>
        <fullName evidence="5">EF-hand domain-containing protein</fullName>
    </recommendedName>
</protein>
<dbReference type="STRING" id="45351.A7SHW4"/>
<dbReference type="KEGG" id="nve:5508186"/>
<dbReference type="InterPro" id="IPR051433">
    <property type="entry name" value="CIBP"/>
</dbReference>
<keyword evidence="1" id="KW-0479">Metal-binding</keyword>
<dbReference type="PANTHER" id="PTHR45791:SF6">
    <property type="entry name" value="CALCIUM AND INTEGRIN BINDING FAMILY MEMBER 2"/>
    <property type="match status" value="1"/>
</dbReference>
<dbReference type="eggNOG" id="KOG0038">
    <property type="taxonomic scope" value="Eukaryota"/>
</dbReference>
<dbReference type="InParanoid" id="A7SHW4"/>
<dbReference type="GO" id="GO:0005509">
    <property type="term" value="F:calcium ion binding"/>
    <property type="evidence" value="ECO:0000318"/>
    <property type="project" value="GO_Central"/>
</dbReference>
<dbReference type="FunFam" id="1.10.238.10:FF:000079">
    <property type="entry name" value="Calcium and integrin-binding family member 2"/>
    <property type="match status" value="1"/>
</dbReference>
<keyword evidence="7" id="KW-1185">Reference proteome</keyword>
<feature type="domain" description="EF-hand" evidence="5">
    <location>
        <begin position="104"/>
        <end position="139"/>
    </location>
</feature>
<dbReference type="CDD" id="cd00051">
    <property type="entry name" value="EFh"/>
    <property type="match status" value="1"/>
</dbReference>
<dbReference type="OMA" id="LICNMPE"/>
<dbReference type="PANTHER" id="PTHR45791">
    <property type="entry name" value="CALCIUM AND INTEGRIN BINDING FAMILY MEMBER 2"/>
    <property type="match status" value="1"/>
</dbReference>
<sequence length="182" mass="20996">MGNKVCAFTEEQLEDYQDCTFFTRADILRIHKRYRALHPVLIPDDYKELETQPLLKMRHLLKLPELKENPFKCRICQVFSVNGSGALTFDDFLNMMSVLSDSAPRELKVKYAFKIFDFDGDQKLGPTDLAQTVLSVTGGDLKEDEVQFVVESLLSEADIDETGYLNFLEFEKVLERAPEFLR</sequence>
<dbReference type="SMART" id="SM00054">
    <property type="entry name" value="EFh"/>
    <property type="match status" value="3"/>
</dbReference>
<dbReference type="GO" id="GO:0000287">
    <property type="term" value="F:magnesium ion binding"/>
    <property type="evidence" value="ECO:0000318"/>
    <property type="project" value="GO_Central"/>
</dbReference>
<dbReference type="EMBL" id="DS469663">
    <property type="protein sequence ID" value="EDO36724.1"/>
    <property type="molecule type" value="Genomic_DNA"/>
</dbReference>
<evidence type="ECO:0000313" key="7">
    <source>
        <dbReference type="Proteomes" id="UP000001593"/>
    </source>
</evidence>
<dbReference type="Proteomes" id="UP000001593">
    <property type="component" value="Unassembled WGS sequence"/>
</dbReference>
<evidence type="ECO:0000256" key="1">
    <source>
        <dbReference type="ARBA" id="ARBA00022723"/>
    </source>
</evidence>
<dbReference type="InterPro" id="IPR018247">
    <property type="entry name" value="EF_Hand_1_Ca_BS"/>
</dbReference>
<dbReference type="GO" id="GO:0055074">
    <property type="term" value="P:calcium ion homeostasis"/>
    <property type="evidence" value="ECO:0000318"/>
    <property type="project" value="GO_Central"/>
</dbReference>
<gene>
    <name evidence="6" type="ORF">NEMVEDRAFT_v1g118898</name>
</gene>